<dbReference type="GO" id="GO:0016020">
    <property type="term" value="C:membrane"/>
    <property type="evidence" value="ECO:0007669"/>
    <property type="project" value="UniProtKB-SubCell"/>
</dbReference>
<evidence type="ECO:0000259" key="8">
    <source>
        <dbReference type="Pfam" id="PF20684"/>
    </source>
</evidence>
<evidence type="ECO:0000256" key="4">
    <source>
        <dbReference type="ARBA" id="ARBA00023136"/>
    </source>
</evidence>
<feature type="transmembrane region" description="Helical" evidence="7">
    <location>
        <begin position="190"/>
        <end position="211"/>
    </location>
</feature>
<evidence type="ECO:0000256" key="3">
    <source>
        <dbReference type="ARBA" id="ARBA00022989"/>
    </source>
</evidence>
<dbReference type="InterPro" id="IPR049326">
    <property type="entry name" value="Rhodopsin_dom_fungi"/>
</dbReference>
<proteinExistence type="inferred from homology"/>
<comment type="similarity">
    <text evidence="5">Belongs to the SAT4 family.</text>
</comment>
<feature type="region of interest" description="Disordered" evidence="6">
    <location>
        <begin position="415"/>
        <end position="438"/>
    </location>
</feature>
<dbReference type="Proteomes" id="UP001174936">
    <property type="component" value="Unassembled WGS sequence"/>
</dbReference>
<evidence type="ECO:0000313" key="10">
    <source>
        <dbReference type="Proteomes" id="UP001174936"/>
    </source>
</evidence>
<name>A0AA39YQT7_9PEZI</name>
<accession>A0AA39YQT7</accession>
<dbReference type="PANTHER" id="PTHR33048:SF47">
    <property type="entry name" value="INTEGRAL MEMBRANE PROTEIN-RELATED"/>
    <property type="match status" value="1"/>
</dbReference>
<sequence length="438" mass="47905">MDPSAPQPTSLSDLPPDVVNFNDGPRLVWTTLLMTAVSTIVVAIRFIFRCRAPSGLRTGHRIGWDDWFILVALLMLWGFTATGVAGVYKGGMGRYLVVNMINGPQYLANTLLLFYISEYFYFTCVLFIKASVLAMYLRIFPTRFIKIGVYVLGTYVVLLWVASIFVVIFQCTPVQKAYNPYIKEGWCLSIVSWFLGAAIPNIISEILILILPTREIWKLQVPRPQKLAICGVFAVGLLVVICSALRIHGLVDFDEENQADLTRDIAHGWILTCAEPLVAIVAACLPTMTPLLRFIFGKAFASRHSNAKDALKPGREIVTIGGSGATGSSGLKSKEMGSRSERFTDIARSLHSISDGEGNNASDMPVTPVSWPRTGHNPLGNQVVISGPHAASVPEIPQPPSIAVQRDFRWSAEIAPWNDVEDGAPQSGANNSGNLKAE</sequence>
<gene>
    <name evidence="9" type="ORF">B0T16DRAFT_452461</name>
</gene>
<keyword evidence="2 7" id="KW-0812">Transmembrane</keyword>
<dbReference type="EMBL" id="JAULSV010000001">
    <property type="protein sequence ID" value="KAK0656953.1"/>
    <property type="molecule type" value="Genomic_DNA"/>
</dbReference>
<feature type="transmembrane region" description="Helical" evidence="7">
    <location>
        <begin position="68"/>
        <end position="88"/>
    </location>
</feature>
<evidence type="ECO:0000256" key="6">
    <source>
        <dbReference type="SAM" id="MobiDB-lite"/>
    </source>
</evidence>
<feature type="transmembrane region" description="Helical" evidence="7">
    <location>
        <begin position="227"/>
        <end position="249"/>
    </location>
</feature>
<comment type="caution">
    <text evidence="9">The sequence shown here is derived from an EMBL/GenBank/DDBJ whole genome shotgun (WGS) entry which is preliminary data.</text>
</comment>
<dbReference type="InterPro" id="IPR052337">
    <property type="entry name" value="SAT4-like"/>
</dbReference>
<evidence type="ECO:0000256" key="1">
    <source>
        <dbReference type="ARBA" id="ARBA00004141"/>
    </source>
</evidence>
<keyword evidence="3 7" id="KW-1133">Transmembrane helix</keyword>
<evidence type="ECO:0000256" key="7">
    <source>
        <dbReference type="SAM" id="Phobius"/>
    </source>
</evidence>
<organism evidence="9 10">
    <name type="scientific">Cercophora newfieldiana</name>
    <dbReference type="NCBI Taxonomy" id="92897"/>
    <lineage>
        <taxon>Eukaryota</taxon>
        <taxon>Fungi</taxon>
        <taxon>Dikarya</taxon>
        <taxon>Ascomycota</taxon>
        <taxon>Pezizomycotina</taxon>
        <taxon>Sordariomycetes</taxon>
        <taxon>Sordariomycetidae</taxon>
        <taxon>Sordariales</taxon>
        <taxon>Lasiosphaeriaceae</taxon>
        <taxon>Cercophora</taxon>
    </lineage>
</organism>
<reference evidence="9" key="1">
    <citation type="submission" date="2023-06" db="EMBL/GenBank/DDBJ databases">
        <title>Genome-scale phylogeny and comparative genomics of the fungal order Sordariales.</title>
        <authorList>
            <consortium name="Lawrence Berkeley National Laboratory"/>
            <person name="Hensen N."/>
            <person name="Bonometti L."/>
            <person name="Westerberg I."/>
            <person name="Brannstrom I.O."/>
            <person name="Guillou S."/>
            <person name="Cros-Aarteil S."/>
            <person name="Calhoun S."/>
            <person name="Haridas S."/>
            <person name="Kuo A."/>
            <person name="Mondo S."/>
            <person name="Pangilinan J."/>
            <person name="Riley R."/>
            <person name="Labutti K."/>
            <person name="Andreopoulos B."/>
            <person name="Lipzen A."/>
            <person name="Chen C."/>
            <person name="Yanf M."/>
            <person name="Daum C."/>
            <person name="Ng V."/>
            <person name="Clum A."/>
            <person name="Steindorff A."/>
            <person name="Ohm R."/>
            <person name="Martin F."/>
            <person name="Silar P."/>
            <person name="Natvig D."/>
            <person name="Lalanne C."/>
            <person name="Gautier V."/>
            <person name="Ament-Velasquez S.L."/>
            <person name="Kruys A."/>
            <person name="Hutchinson M.I."/>
            <person name="Powell A.J."/>
            <person name="Barry K."/>
            <person name="Miller A.N."/>
            <person name="Grigoriev I.V."/>
            <person name="Debuchy R."/>
            <person name="Gladieux P."/>
            <person name="Thoren M.H."/>
            <person name="Johannesson H."/>
        </authorList>
    </citation>
    <scope>NUCLEOTIDE SEQUENCE</scope>
    <source>
        <strain evidence="9">SMH2532-1</strain>
    </source>
</reference>
<comment type="subcellular location">
    <subcellularLocation>
        <location evidence="1">Membrane</location>
        <topology evidence="1">Multi-pass membrane protein</topology>
    </subcellularLocation>
</comment>
<keyword evidence="10" id="KW-1185">Reference proteome</keyword>
<feature type="transmembrane region" description="Helical" evidence="7">
    <location>
        <begin position="149"/>
        <end position="170"/>
    </location>
</feature>
<feature type="domain" description="Rhodopsin" evidence="8">
    <location>
        <begin position="56"/>
        <end position="293"/>
    </location>
</feature>
<protein>
    <recommendedName>
        <fullName evidence="8">Rhodopsin domain-containing protein</fullName>
    </recommendedName>
</protein>
<evidence type="ECO:0000256" key="2">
    <source>
        <dbReference type="ARBA" id="ARBA00022692"/>
    </source>
</evidence>
<feature type="compositionally biased region" description="Polar residues" evidence="6">
    <location>
        <begin position="427"/>
        <end position="438"/>
    </location>
</feature>
<evidence type="ECO:0000313" key="9">
    <source>
        <dbReference type="EMBL" id="KAK0656953.1"/>
    </source>
</evidence>
<feature type="transmembrane region" description="Helical" evidence="7">
    <location>
        <begin position="269"/>
        <end position="296"/>
    </location>
</feature>
<dbReference type="PANTHER" id="PTHR33048">
    <property type="entry name" value="PTH11-LIKE INTEGRAL MEMBRANE PROTEIN (AFU_ORTHOLOGUE AFUA_5G11245)"/>
    <property type="match status" value="1"/>
</dbReference>
<dbReference type="Pfam" id="PF20684">
    <property type="entry name" value="Fung_rhodopsin"/>
    <property type="match status" value="1"/>
</dbReference>
<dbReference type="AlphaFoldDB" id="A0AA39YQT7"/>
<evidence type="ECO:0000256" key="5">
    <source>
        <dbReference type="ARBA" id="ARBA00038359"/>
    </source>
</evidence>
<feature type="transmembrane region" description="Helical" evidence="7">
    <location>
        <begin position="27"/>
        <end position="48"/>
    </location>
</feature>
<keyword evidence="4 7" id="KW-0472">Membrane</keyword>